<dbReference type="EMBL" id="JH725229">
    <property type="protein sequence ID" value="EJP61040.1"/>
    <property type="molecule type" value="Genomic_DNA"/>
</dbReference>
<protein>
    <submittedName>
        <fullName evidence="2">Uncharacterized protein</fullName>
    </submittedName>
</protein>
<name>J4VQU0_BEAB2</name>
<feature type="region of interest" description="Disordered" evidence="1">
    <location>
        <begin position="65"/>
        <end position="100"/>
    </location>
</feature>
<gene>
    <name evidence="2" type="ORF">BBA_09999</name>
</gene>
<evidence type="ECO:0000313" key="2">
    <source>
        <dbReference type="EMBL" id="EJP61040.1"/>
    </source>
</evidence>
<dbReference type="Proteomes" id="UP000002762">
    <property type="component" value="Unassembled WGS sequence"/>
</dbReference>
<dbReference type="InParanoid" id="J4VQU0"/>
<proteinExistence type="predicted"/>
<keyword evidence="3" id="KW-1185">Reference proteome</keyword>
<evidence type="ECO:0000313" key="3">
    <source>
        <dbReference type="Proteomes" id="UP000002762"/>
    </source>
</evidence>
<dbReference type="HOGENOM" id="CLU_2305565_0_0_1"/>
<sequence>MYTSVSTLVAHGSADLVYQERYRLAYWLRGPRLHPDTTPDHCKPDVDPATQSLLQLLPDLIRAHRKREAHESKREADPLAEESSPVGKVGWAGHDSHGNS</sequence>
<dbReference type="AlphaFoldDB" id="J4VQU0"/>
<dbReference type="RefSeq" id="XP_008603318.1">
    <property type="nucleotide sequence ID" value="XM_008605096.1"/>
</dbReference>
<dbReference type="GeneID" id="19893011"/>
<evidence type="ECO:0000256" key="1">
    <source>
        <dbReference type="SAM" id="MobiDB-lite"/>
    </source>
</evidence>
<reference evidence="2 3" key="1">
    <citation type="journal article" date="2012" name="Sci. Rep.">
        <title>Genomic perspectives on the evolution of fungal entomopathogenicity in Beauveria bassiana.</title>
        <authorList>
            <person name="Xiao G."/>
            <person name="Ying S.H."/>
            <person name="Zheng P."/>
            <person name="Wang Z.L."/>
            <person name="Zhang S."/>
            <person name="Xie X.Q."/>
            <person name="Shang Y."/>
            <person name="St Leger R.J."/>
            <person name="Zhao G.P."/>
            <person name="Wang C."/>
            <person name="Feng M.G."/>
        </authorList>
    </citation>
    <scope>NUCLEOTIDE SEQUENCE [LARGE SCALE GENOMIC DNA]</scope>
    <source>
        <strain evidence="2 3">ARSEF 2860</strain>
    </source>
</reference>
<organism evidence="2 3">
    <name type="scientific">Beauveria bassiana (strain ARSEF 2860)</name>
    <name type="common">White muscardine disease fungus</name>
    <name type="synonym">Tritirachium shiotae</name>
    <dbReference type="NCBI Taxonomy" id="655819"/>
    <lineage>
        <taxon>Eukaryota</taxon>
        <taxon>Fungi</taxon>
        <taxon>Dikarya</taxon>
        <taxon>Ascomycota</taxon>
        <taxon>Pezizomycotina</taxon>
        <taxon>Sordariomycetes</taxon>
        <taxon>Hypocreomycetidae</taxon>
        <taxon>Hypocreales</taxon>
        <taxon>Cordycipitaceae</taxon>
        <taxon>Beauveria</taxon>
    </lineage>
</organism>
<accession>J4VQU0</accession>
<feature type="compositionally biased region" description="Basic and acidic residues" evidence="1">
    <location>
        <begin position="68"/>
        <end position="77"/>
    </location>
</feature>